<evidence type="ECO:0000256" key="3">
    <source>
        <dbReference type="ARBA" id="ARBA00006991"/>
    </source>
</evidence>
<keyword evidence="8" id="KW-0805">Transcription regulation</keyword>
<feature type="compositionally biased region" description="Low complexity" evidence="13">
    <location>
        <begin position="7"/>
        <end position="29"/>
    </location>
</feature>
<dbReference type="PROSITE" id="PS00028">
    <property type="entry name" value="ZINC_FINGER_C2H2_1"/>
    <property type="match status" value="1"/>
</dbReference>
<proteinExistence type="inferred from homology"/>
<feature type="region of interest" description="Disordered" evidence="13">
    <location>
        <begin position="1"/>
        <end position="122"/>
    </location>
</feature>
<keyword evidence="6 12" id="KW-0863">Zinc-finger</keyword>
<dbReference type="GO" id="GO:0008270">
    <property type="term" value="F:zinc ion binding"/>
    <property type="evidence" value="ECO:0007669"/>
    <property type="project" value="UniProtKB-KW"/>
</dbReference>
<evidence type="ECO:0000256" key="9">
    <source>
        <dbReference type="ARBA" id="ARBA00023125"/>
    </source>
</evidence>
<feature type="compositionally biased region" description="Low complexity" evidence="13">
    <location>
        <begin position="107"/>
        <end position="122"/>
    </location>
</feature>
<reference evidence="15 16" key="1">
    <citation type="submission" date="2016-03" db="EMBL/GenBank/DDBJ databases">
        <authorList>
            <person name="Ploux O."/>
        </authorList>
    </citation>
    <scope>NUCLEOTIDE SEQUENCE [LARGE SCALE GENOMIC DNA]</scope>
    <source>
        <strain evidence="15 16">URUG2</strain>
    </source>
</reference>
<comment type="subcellular location">
    <subcellularLocation>
        <location evidence="2">Nucleus</location>
    </subcellularLocation>
</comment>
<comment type="similarity">
    <text evidence="3">Belongs to the krueppel C2H2-type zinc-finger protein family.</text>
</comment>
<feature type="domain" description="C2H2-type" evidence="14">
    <location>
        <begin position="213"/>
        <end position="246"/>
    </location>
</feature>
<dbReference type="Gene3D" id="3.30.160.60">
    <property type="entry name" value="Classic Zinc Finger"/>
    <property type="match status" value="2"/>
</dbReference>
<feature type="domain" description="C2H2-type" evidence="14">
    <location>
        <begin position="185"/>
        <end position="212"/>
    </location>
</feature>
<dbReference type="FunFam" id="3.30.160.60:FF:000771">
    <property type="entry name" value="zinc finger protein 648"/>
    <property type="match status" value="1"/>
</dbReference>
<feature type="compositionally biased region" description="Low complexity" evidence="13">
    <location>
        <begin position="61"/>
        <end position="95"/>
    </location>
</feature>
<dbReference type="RefSeq" id="XP_023622417.1">
    <property type="nucleotide sequence ID" value="XM_023766649.1"/>
</dbReference>
<evidence type="ECO:0000256" key="4">
    <source>
        <dbReference type="ARBA" id="ARBA00022723"/>
    </source>
</evidence>
<dbReference type="GO" id="GO:0005634">
    <property type="term" value="C:nucleus"/>
    <property type="evidence" value="ECO:0007669"/>
    <property type="project" value="UniProtKB-SubCell"/>
</dbReference>
<dbReference type="SMART" id="SM00355">
    <property type="entry name" value="ZnF_C2H2"/>
    <property type="match status" value="2"/>
</dbReference>
<sequence>MSHYSNSTMSMSAPSLPAMPSHQQMMNNGMMGGHAPVSAPGTQPSPVHPQDSFARPPPTPTYYNSQQSSTPQQTNFPYSSGPSPIQQSPSSASGPLSKMSPVNQQGQIPSLQPQSHQQQYAQHRPYSYQMPVLTNVNNPGGQVSLVGGGMPHGMMPNYNGGHAAQYSQMYTHHPQQANPPNDRPFRCDQCPQSFNRNHDLKRHKRIHLAVKPFPCGHCDKSFSRKDALKRHVLVKGCGKAHANMDVKELDGSMSPDSKSEGMGTSPVLTTSA</sequence>
<dbReference type="PANTHER" id="PTHR16515:SF58">
    <property type="entry name" value="ZINC FINGER PROTEIN 22"/>
    <property type="match status" value="1"/>
</dbReference>
<evidence type="ECO:0000256" key="11">
    <source>
        <dbReference type="ARBA" id="ARBA00023242"/>
    </source>
</evidence>
<keyword evidence="11" id="KW-0539">Nucleus</keyword>
<evidence type="ECO:0000256" key="6">
    <source>
        <dbReference type="ARBA" id="ARBA00022771"/>
    </source>
</evidence>
<evidence type="ECO:0000313" key="16">
    <source>
        <dbReference type="Proteomes" id="UP000225277"/>
    </source>
</evidence>
<keyword evidence="10" id="KW-0804">Transcription</keyword>
<keyword evidence="5" id="KW-0677">Repeat</keyword>
<evidence type="ECO:0000313" key="15">
    <source>
        <dbReference type="EMBL" id="CZT15521.1"/>
    </source>
</evidence>
<evidence type="ECO:0000256" key="5">
    <source>
        <dbReference type="ARBA" id="ARBA00022737"/>
    </source>
</evidence>
<keyword evidence="4" id="KW-0479">Metal-binding</keyword>
<dbReference type="GeneID" id="35596639"/>
<evidence type="ECO:0000259" key="14">
    <source>
        <dbReference type="PROSITE" id="PS50157"/>
    </source>
</evidence>
<evidence type="ECO:0000256" key="7">
    <source>
        <dbReference type="ARBA" id="ARBA00022833"/>
    </source>
</evidence>
<dbReference type="EMBL" id="FJUY01000001">
    <property type="protein sequence ID" value="CZT15521.1"/>
    <property type="molecule type" value="Genomic_DNA"/>
</dbReference>
<feature type="region of interest" description="Disordered" evidence="13">
    <location>
        <begin position="249"/>
        <end position="272"/>
    </location>
</feature>
<dbReference type="InterPro" id="IPR013087">
    <property type="entry name" value="Znf_C2H2_type"/>
</dbReference>
<keyword evidence="7" id="KW-0862">Zinc</keyword>
<dbReference type="PANTHER" id="PTHR16515">
    <property type="entry name" value="PR DOMAIN ZINC FINGER PROTEIN"/>
    <property type="match status" value="1"/>
</dbReference>
<evidence type="ECO:0000256" key="8">
    <source>
        <dbReference type="ARBA" id="ARBA00023015"/>
    </source>
</evidence>
<evidence type="ECO:0000256" key="13">
    <source>
        <dbReference type="SAM" id="MobiDB-lite"/>
    </source>
</evidence>
<evidence type="ECO:0000256" key="1">
    <source>
        <dbReference type="ARBA" id="ARBA00003767"/>
    </source>
</evidence>
<dbReference type="STRING" id="112498.A0A2D3UMN5"/>
<dbReference type="InterPro" id="IPR050331">
    <property type="entry name" value="Zinc_finger"/>
</dbReference>
<keyword evidence="9" id="KW-0238">DNA-binding</keyword>
<evidence type="ECO:0000256" key="12">
    <source>
        <dbReference type="PROSITE-ProRule" id="PRU00042"/>
    </source>
</evidence>
<name>A0A2D3UMN5_9PEZI</name>
<dbReference type="OrthoDB" id="8922241at2759"/>
<dbReference type="PROSITE" id="PS50157">
    <property type="entry name" value="ZINC_FINGER_C2H2_2"/>
    <property type="match status" value="2"/>
</dbReference>
<dbReference type="SUPFAM" id="SSF57667">
    <property type="entry name" value="beta-beta-alpha zinc fingers"/>
    <property type="match status" value="1"/>
</dbReference>
<gene>
    <name evidence="15" type="ORF">RCC_01378</name>
</gene>
<organism evidence="15 16">
    <name type="scientific">Ramularia collo-cygni</name>
    <dbReference type="NCBI Taxonomy" id="112498"/>
    <lineage>
        <taxon>Eukaryota</taxon>
        <taxon>Fungi</taxon>
        <taxon>Dikarya</taxon>
        <taxon>Ascomycota</taxon>
        <taxon>Pezizomycotina</taxon>
        <taxon>Dothideomycetes</taxon>
        <taxon>Dothideomycetidae</taxon>
        <taxon>Mycosphaerellales</taxon>
        <taxon>Mycosphaerellaceae</taxon>
        <taxon>Ramularia</taxon>
    </lineage>
</organism>
<dbReference type="GO" id="GO:0003677">
    <property type="term" value="F:DNA binding"/>
    <property type="evidence" value="ECO:0007669"/>
    <property type="project" value="UniProtKB-KW"/>
</dbReference>
<dbReference type="AlphaFoldDB" id="A0A2D3UMN5"/>
<dbReference type="InterPro" id="IPR036236">
    <property type="entry name" value="Znf_C2H2_sf"/>
</dbReference>
<accession>A0A2D3UMN5</accession>
<evidence type="ECO:0000256" key="2">
    <source>
        <dbReference type="ARBA" id="ARBA00004123"/>
    </source>
</evidence>
<dbReference type="Pfam" id="PF00096">
    <property type="entry name" value="zf-C2H2"/>
    <property type="match status" value="2"/>
</dbReference>
<dbReference type="Proteomes" id="UP000225277">
    <property type="component" value="Unassembled WGS sequence"/>
</dbReference>
<protein>
    <recommendedName>
        <fullName evidence="14">C2H2-type domain-containing protein</fullName>
    </recommendedName>
</protein>
<comment type="function">
    <text evidence="1">May be involved in transcriptional regulation.</text>
</comment>
<dbReference type="GO" id="GO:0010468">
    <property type="term" value="P:regulation of gene expression"/>
    <property type="evidence" value="ECO:0007669"/>
    <property type="project" value="TreeGrafter"/>
</dbReference>
<keyword evidence="16" id="KW-1185">Reference proteome</keyword>
<evidence type="ECO:0000256" key="10">
    <source>
        <dbReference type="ARBA" id="ARBA00023163"/>
    </source>
</evidence>
<dbReference type="FunFam" id="3.30.160.60:FF:000630">
    <property type="entry name" value="Zinc finger protein 180"/>
    <property type="match status" value="1"/>
</dbReference>